<sequence length="103" mass="11309">MIKKHALGKIVVVVVVAVVVVAGRRTTTVNLGEAADGSQVKKRWHAGGRHPIPNRKRNQVLFGKPDAGATIRSGVLDGALERKRTFLLRHESAREDDLRPSDR</sequence>
<organism evidence="3 4">
    <name type="scientific">Colletotrichum zoysiae</name>
    <dbReference type="NCBI Taxonomy" id="1216348"/>
    <lineage>
        <taxon>Eukaryota</taxon>
        <taxon>Fungi</taxon>
        <taxon>Dikarya</taxon>
        <taxon>Ascomycota</taxon>
        <taxon>Pezizomycotina</taxon>
        <taxon>Sordariomycetes</taxon>
        <taxon>Hypocreomycetidae</taxon>
        <taxon>Glomerellales</taxon>
        <taxon>Glomerellaceae</taxon>
        <taxon>Colletotrichum</taxon>
        <taxon>Colletotrichum graminicola species complex</taxon>
    </lineage>
</organism>
<feature type="compositionally biased region" description="Basic residues" evidence="1">
    <location>
        <begin position="40"/>
        <end position="58"/>
    </location>
</feature>
<name>A0AAD9LUB0_9PEZI</name>
<accession>A0AAD9LUB0</accession>
<keyword evidence="4" id="KW-1185">Reference proteome</keyword>
<evidence type="ECO:0000313" key="4">
    <source>
        <dbReference type="Proteomes" id="UP001232148"/>
    </source>
</evidence>
<dbReference type="Proteomes" id="UP001232148">
    <property type="component" value="Unassembled WGS sequence"/>
</dbReference>
<evidence type="ECO:0000256" key="1">
    <source>
        <dbReference type="SAM" id="MobiDB-lite"/>
    </source>
</evidence>
<evidence type="ECO:0000256" key="2">
    <source>
        <dbReference type="SAM" id="Phobius"/>
    </source>
</evidence>
<feature type="transmembrane region" description="Helical" evidence="2">
    <location>
        <begin position="6"/>
        <end position="23"/>
    </location>
</feature>
<keyword evidence="2" id="KW-0812">Transmembrane</keyword>
<dbReference type="EMBL" id="MU843203">
    <property type="protein sequence ID" value="KAK2020622.1"/>
    <property type="molecule type" value="Genomic_DNA"/>
</dbReference>
<comment type="caution">
    <text evidence="3">The sequence shown here is derived from an EMBL/GenBank/DDBJ whole genome shotgun (WGS) entry which is preliminary data.</text>
</comment>
<gene>
    <name evidence="3" type="ORF">LX32DRAFT_658951</name>
</gene>
<dbReference type="AlphaFoldDB" id="A0AAD9LUB0"/>
<keyword evidence="2" id="KW-0472">Membrane</keyword>
<proteinExistence type="predicted"/>
<protein>
    <submittedName>
        <fullName evidence="3">Uncharacterized protein</fullName>
    </submittedName>
</protein>
<reference evidence="3" key="1">
    <citation type="submission" date="2021-06" db="EMBL/GenBank/DDBJ databases">
        <title>Comparative genomics, transcriptomics and evolutionary studies reveal genomic signatures of adaptation to plant cell wall in hemibiotrophic fungi.</title>
        <authorList>
            <consortium name="DOE Joint Genome Institute"/>
            <person name="Baroncelli R."/>
            <person name="Diaz J.F."/>
            <person name="Benocci T."/>
            <person name="Peng M."/>
            <person name="Battaglia E."/>
            <person name="Haridas S."/>
            <person name="Andreopoulos W."/>
            <person name="Labutti K."/>
            <person name="Pangilinan J."/>
            <person name="Floch G.L."/>
            <person name="Makela M.R."/>
            <person name="Henrissat B."/>
            <person name="Grigoriev I.V."/>
            <person name="Crouch J.A."/>
            <person name="De Vries R.P."/>
            <person name="Sukno S.A."/>
            <person name="Thon M.R."/>
        </authorList>
    </citation>
    <scope>NUCLEOTIDE SEQUENCE</scope>
    <source>
        <strain evidence="3">MAFF235873</strain>
    </source>
</reference>
<feature type="region of interest" description="Disordered" evidence="1">
    <location>
        <begin position="36"/>
        <end position="59"/>
    </location>
</feature>
<keyword evidence="2" id="KW-1133">Transmembrane helix</keyword>
<evidence type="ECO:0000313" key="3">
    <source>
        <dbReference type="EMBL" id="KAK2020622.1"/>
    </source>
</evidence>